<dbReference type="VEuPathDB" id="TriTrypDB:Lsey_0020_0250"/>
<evidence type="ECO:0000256" key="1">
    <source>
        <dbReference type="SAM" id="MobiDB-lite"/>
    </source>
</evidence>
<proteinExistence type="predicted"/>
<dbReference type="AlphaFoldDB" id="A0A0N1IM71"/>
<dbReference type="OMA" id="RASHWMQ"/>
<comment type="caution">
    <text evidence="3">The sequence shown here is derived from an EMBL/GenBank/DDBJ whole genome shotgun (WGS) entry which is preliminary data.</text>
</comment>
<feature type="compositionally biased region" description="Low complexity" evidence="1">
    <location>
        <begin position="830"/>
        <end position="842"/>
    </location>
</feature>
<keyword evidence="4" id="KW-1185">Reference proteome</keyword>
<evidence type="ECO:0000256" key="2">
    <source>
        <dbReference type="SAM" id="Phobius"/>
    </source>
</evidence>
<gene>
    <name evidence="3" type="ORF">ABL78_1276</name>
</gene>
<dbReference type="EMBL" id="LJSK01000020">
    <property type="protein sequence ID" value="KPI89611.1"/>
    <property type="molecule type" value="Genomic_DNA"/>
</dbReference>
<evidence type="ECO:0000313" key="3">
    <source>
        <dbReference type="EMBL" id="KPI89611.1"/>
    </source>
</evidence>
<sequence>MSNFSCQCQNYRGNLVVTEKEFYFTSPLFRIELEWSNVKRIRLETQQVKGVPTSVLVVVLQHNEAIRMQDVHNSSQRKRGSASRKYFFHGFQDLLGAEELVKHYLEQYRASERAKEKEGRDETDKDSAATTKRPEKTTEKDDVSSSERDAVKEDSLNLSRLVVSRRPESEPSRAVAPLAISGRRATISSGSRPQIPIKLLSTAPSTAAAGQDSRVVTVLLKCYRYLAVFLVLVMLALLGRYFSRTAAAKDSCHTTPYAEKLLRDIDALAGATAELDAYHNHESLWYYNKGRKRLAELSHVYTQRLEETSVKLMERYVAIQAKLATLRGQRAARIARAAHSGFSAPPTPMTTSSEFMMPWRGGTGVHIASRAQGTTASSSTATADSAATLKDGACAKGGLCEETASQAQAAAAAAQKSKRSTSLSRLRSDIQRWVRRGKAVWAFVSRLSDAARADSSSLQTSSYSSSPSFGKKPSSGERWVVYSEKFGESFQLTEWVAAAESEDRHKCLRLTKDLLDTVELTERVFATFTSVFLVDRYRQLVSGEERGSYWLQPPQALRTVTSRQMYAEKALSGDMMARMAMLRRFVASLVHNQPLVSNQAHRRAAALQVAEALEKYRREEITLLRKRNRGYTDNATMLWGIFNDMVIGPATKPLRDDRSIPDSAALLRNSMEELRFWHAHDSAWREHVLTFFSPEKQADIRSSFGAAVEEDEAERSLMDPSTQSEAMQWLNLPLFRGLLCFEGIPTLQKSEGTIGLKEEEELEARGDREEEGVVEEKEDAVVVASKEEETAVGVADVEGYVGNETENVTSAKPPLRNTTEVESTHVPNVSSPSAPSPSAAAAAEEEEEETPTATAAPTTTPRPAPASAASTLLAESPDLWKEVKRHWLADLETFRIVFDPQFKGRKSRATRSYRLDVEDRSVVANAAEVRRRLFRLLAIVNEHYVHYLTPNCLQRLGNFLRRLLPPYSGSLGGKDVYASALQTWAVQDPAVQLATAQVTGLAPGTTHDVPGSLLRFVLQPPPLLQTSMMSTRRTIVAACVLILFTIVLTVLHFMQ</sequence>
<feature type="region of interest" description="Disordered" evidence="1">
    <location>
        <begin position="796"/>
        <end position="870"/>
    </location>
</feature>
<name>A0A0N1IM71_LEPSE</name>
<evidence type="ECO:0000313" key="4">
    <source>
        <dbReference type="Proteomes" id="UP000038009"/>
    </source>
</evidence>
<organism evidence="3 4">
    <name type="scientific">Leptomonas seymouri</name>
    <dbReference type="NCBI Taxonomy" id="5684"/>
    <lineage>
        <taxon>Eukaryota</taxon>
        <taxon>Discoba</taxon>
        <taxon>Euglenozoa</taxon>
        <taxon>Kinetoplastea</taxon>
        <taxon>Metakinetoplastina</taxon>
        <taxon>Trypanosomatida</taxon>
        <taxon>Trypanosomatidae</taxon>
        <taxon>Leishmaniinae</taxon>
        <taxon>Leptomonas</taxon>
    </lineage>
</organism>
<reference evidence="3 4" key="1">
    <citation type="journal article" date="2015" name="PLoS Pathog.">
        <title>Leptomonas seymouri: Adaptations to the Dixenous Life Cycle Analyzed by Genome Sequencing, Transcriptome Profiling and Co-infection with Leishmania donovani.</title>
        <authorList>
            <person name="Kraeva N."/>
            <person name="Butenko A."/>
            <person name="Hlavacova J."/>
            <person name="Kostygov A."/>
            <person name="Myskova J."/>
            <person name="Grybchuk D."/>
            <person name="Lestinova T."/>
            <person name="Votypka J."/>
            <person name="Volf P."/>
            <person name="Opperdoes F."/>
            <person name="Flegontov P."/>
            <person name="Lukes J."/>
            <person name="Yurchenko V."/>
        </authorList>
    </citation>
    <scope>NUCLEOTIDE SEQUENCE [LARGE SCALE GENOMIC DNA]</scope>
    <source>
        <strain evidence="3 4">ATCC 30220</strain>
    </source>
</reference>
<feature type="region of interest" description="Disordered" evidence="1">
    <location>
        <begin position="111"/>
        <end position="152"/>
    </location>
</feature>
<keyword evidence="2" id="KW-0472">Membrane</keyword>
<feature type="compositionally biased region" description="Low complexity" evidence="1">
    <location>
        <begin position="851"/>
        <end position="870"/>
    </location>
</feature>
<keyword evidence="2" id="KW-1133">Transmembrane helix</keyword>
<protein>
    <submittedName>
        <fullName evidence="3">Uncharacterized protein</fullName>
    </submittedName>
</protein>
<dbReference type="Proteomes" id="UP000038009">
    <property type="component" value="Unassembled WGS sequence"/>
</dbReference>
<feature type="compositionally biased region" description="Polar residues" evidence="1">
    <location>
        <begin position="804"/>
        <end position="829"/>
    </location>
</feature>
<dbReference type="OrthoDB" id="273324at2759"/>
<keyword evidence="2" id="KW-0812">Transmembrane</keyword>
<accession>A0A0N1IM71</accession>
<feature type="transmembrane region" description="Helical" evidence="2">
    <location>
        <begin position="1035"/>
        <end position="1054"/>
    </location>
</feature>